<keyword evidence="2" id="KW-0539">Nucleus</keyword>
<dbReference type="GO" id="GO:0005634">
    <property type="term" value="C:nucleus"/>
    <property type="evidence" value="ECO:0007669"/>
    <property type="project" value="UniProtKB-SubCell"/>
</dbReference>
<evidence type="ECO:0000259" key="5">
    <source>
        <dbReference type="Pfam" id="PF13891"/>
    </source>
</evidence>
<evidence type="ECO:0000256" key="3">
    <source>
        <dbReference type="SAM" id="Coils"/>
    </source>
</evidence>
<evidence type="ECO:0000256" key="4">
    <source>
        <dbReference type="SAM" id="MobiDB-lite"/>
    </source>
</evidence>
<feature type="compositionally biased region" description="Polar residues" evidence="4">
    <location>
        <begin position="40"/>
        <end position="93"/>
    </location>
</feature>
<dbReference type="Pfam" id="PF13891">
    <property type="entry name" value="zf-C3HC3H_KANSL2"/>
    <property type="match status" value="1"/>
</dbReference>
<evidence type="ECO:0000313" key="6">
    <source>
        <dbReference type="EMBL" id="CAD9083444.1"/>
    </source>
</evidence>
<gene>
    <name evidence="6" type="ORF">PCOS0759_LOCUS6698</name>
</gene>
<accession>A0A7S1KRU9</accession>
<evidence type="ECO:0000256" key="1">
    <source>
        <dbReference type="ARBA" id="ARBA00004123"/>
    </source>
</evidence>
<protein>
    <recommendedName>
        <fullName evidence="5">KANL2-like probable zinc-finger domain-containing protein</fullName>
    </recommendedName>
</protein>
<dbReference type="InterPro" id="IPR025927">
    <property type="entry name" value="Znf_KANL2-like"/>
</dbReference>
<sequence length="547" mass="62279">MTTSHPHTTTPSESSLHSMTKEATIPEQEQTHSTQKEHATASSLMHNSSESETLDPTAQTVSSTSADSSAKIPSTAAETTTSTKQPSQESNNRPAFMSDESLSSASQELFHLKKTQHHHETDQHNQERRYGVEAGLPPLLKMKKSMQISDGKHGKQQERATTRVSANLVPFISQEHLSRLPSTLSQLIIDEHLHQQVDELLSQLENWQHSQSIPSSAEQNTEPNTNPNDSRATPLPLALQSQLIRLLLQMYEKQNQSLLLYLRKDIQLALDQIETSLRELARTNAKVRQLFGSSGLENIRMHAFMLSTQEKDYHFTQRDLEERWESVIRFLEKNPQMIQQIPKLRDPLLHILQQAKTFDVGTELRAASDFAFTIPQHHCKKEKDGKCIVLRCSNLPMMCTNYCFKHILYDPKQELYVPGKNFYDPRLCNEPLIPNKEFRTDFLRPTNEETAYLQMMRDEERSGVVNEAKDRTVPRADRASSLIGSLLGAQSTTQEAQFPSSQQCIMFHLRSQQDTCVPSKHIPENLKKRALDLIGTLEPSSKRTRVE</sequence>
<feature type="compositionally biased region" description="Low complexity" evidence="4">
    <location>
        <begin position="1"/>
        <end position="18"/>
    </location>
</feature>
<feature type="region of interest" description="Disordered" evidence="4">
    <location>
        <begin position="208"/>
        <end position="233"/>
    </location>
</feature>
<feature type="compositionally biased region" description="Polar residues" evidence="4">
    <location>
        <begin position="208"/>
        <end position="231"/>
    </location>
</feature>
<feature type="domain" description="KANL2-like probable zinc-finger" evidence="5">
    <location>
        <begin position="389"/>
        <end position="433"/>
    </location>
</feature>
<dbReference type="AlphaFoldDB" id="A0A7S1KRU9"/>
<proteinExistence type="predicted"/>
<evidence type="ECO:0000256" key="2">
    <source>
        <dbReference type="ARBA" id="ARBA00023242"/>
    </source>
</evidence>
<organism evidence="6">
    <name type="scientific">Percolomonas cosmopolitus</name>
    <dbReference type="NCBI Taxonomy" id="63605"/>
    <lineage>
        <taxon>Eukaryota</taxon>
        <taxon>Discoba</taxon>
        <taxon>Heterolobosea</taxon>
        <taxon>Tetramitia</taxon>
        <taxon>Eutetramitia</taxon>
        <taxon>Percolomonadidae</taxon>
        <taxon>Percolomonas</taxon>
    </lineage>
</organism>
<feature type="coiled-coil region" evidence="3">
    <location>
        <begin position="263"/>
        <end position="290"/>
    </location>
</feature>
<reference evidence="6" key="1">
    <citation type="submission" date="2021-01" db="EMBL/GenBank/DDBJ databases">
        <authorList>
            <person name="Corre E."/>
            <person name="Pelletier E."/>
            <person name="Niang G."/>
            <person name="Scheremetjew M."/>
            <person name="Finn R."/>
            <person name="Kale V."/>
            <person name="Holt S."/>
            <person name="Cochrane G."/>
            <person name="Meng A."/>
            <person name="Brown T."/>
            <person name="Cohen L."/>
        </authorList>
    </citation>
    <scope>NUCLEOTIDE SEQUENCE</scope>
    <source>
        <strain evidence="6">WS</strain>
    </source>
</reference>
<dbReference type="EMBL" id="HBGD01008131">
    <property type="protein sequence ID" value="CAD9083444.1"/>
    <property type="molecule type" value="Transcribed_RNA"/>
</dbReference>
<keyword evidence="3" id="KW-0175">Coiled coil</keyword>
<name>A0A7S1KRU9_9EUKA</name>
<feature type="region of interest" description="Disordered" evidence="4">
    <location>
        <begin position="1"/>
        <end position="103"/>
    </location>
</feature>
<comment type="subcellular location">
    <subcellularLocation>
        <location evidence="1">Nucleus</location>
    </subcellularLocation>
</comment>